<evidence type="ECO:0000313" key="2">
    <source>
        <dbReference type="Proteomes" id="UP001556367"/>
    </source>
</evidence>
<reference evidence="2" key="1">
    <citation type="submission" date="2024-06" db="EMBL/GenBank/DDBJ databases">
        <title>Multi-omics analyses provide insights into the biosynthesis of the anticancer antibiotic pleurotin in Hohenbuehelia grisea.</title>
        <authorList>
            <person name="Weaver J.A."/>
            <person name="Alberti F."/>
        </authorList>
    </citation>
    <scope>NUCLEOTIDE SEQUENCE [LARGE SCALE GENOMIC DNA]</scope>
    <source>
        <strain evidence="2">T-177</strain>
    </source>
</reference>
<proteinExistence type="predicted"/>
<name>A0ABR3J2L8_9AGAR</name>
<sequence length="100" mass="11016">MLAQFDWPNFHRWVIPDPDTDMAASMIKRNVLPVCYIGSPYPNAQAMSDDGRIAMSLPPAQSQLLIWPTRNLGLAIIITIIPLFAKTASLISGQPPISRA</sequence>
<dbReference type="Proteomes" id="UP001556367">
    <property type="component" value="Unassembled WGS sequence"/>
</dbReference>
<keyword evidence="2" id="KW-1185">Reference proteome</keyword>
<evidence type="ECO:0000313" key="1">
    <source>
        <dbReference type="EMBL" id="KAL0949894.1"/>
    </source>
</evidence>
<dbReference type="EMBL" id="JASNQZ010000012">
    <property type="protein sequence ID" value="KAL0949894.1"/>
    <property type="molecule type" value="Genomic_DNA"/>
</dbReference>
<gene>
    <name evidence="1" type="ORF">HGRIS_009924</name>
</gene>
<organism evidence="1 2">
    <name type="scientific">Hohenbuehelia grisea</name>
    <dbReference type="NCBI Taxonomy" id="104357"/>
    <lineage>
        <taxon>Eukaryota</taxon>
        <taxon>Fungi</taxon>
        <taxon>Dikarya</taxon>
        <taxon>Basidiomycota</taxon>
        <taxon>Agaricomycotina</taxon>
        <taxon>Agaricomycetes</taxon>
        <taxon>Agaricomycetidae</taxon>
        <taxon>Agaricales</taxon>
        <taxon>Pleurotineae</taxon>
        <taxon>Pleurotaceae</taxon>
        <taxon>Hohenbuehelia</taxon>
    </lineage>
</organism>
<protein>
    <submittedName>
        <fullName evidence="1">Uncharacterized protein</fullName>
    </submittedName>
</protein>
<comment type="caution">
    <text evidence="1">The sequence shown here is derived from an EMBL/GenBank/DDBJ whole genome shotgun (WGS) entry which is preliminary data.</text>
</comment>
<accession>A0ABR3J2L8</accession>